<organism evidence="2 3">
    <name type="scientific">Periconia macrospinosa</name>
    <dbReference type="NCBI Taxonomy" id="97972"/>
    <lineage>
        <taxon>Eukaryota</taxon>
        <taxon>Fungi</taxon>
        <taxon>Dikarya</taxon>
        <taxon>Ascomycota</taxon>
        <taxon>Pezizomycotina</taxon>
        <taxon>Dothideomycetes</taxon>
        <taxon>Pleosporomycetidae</taxon>
        <taxon>Pleosporales</taxon>
        <taxon>Massarineae</taxon>
        <taxon>Periconiaceae</taxon>
        <taxon>Periconia</taxon>
    </lineage>
</organism>
<dbReference type="OrthoDB" id="3759755at2759"/>
<feature type="region of interest" description="Disordered" evidence="1">
    <location>
        <begin position="448"/>
        <end position="493"/>
    </location>
</feature>
<evidence type="ECO:0000256" key="1">
    <source>
        <dbReference type="SAM" id="MobiDB-lite"/>
    </source>
</evidence>
<keyword evidence="3" id="KW-1185">Reference proteome</keyword>
<proteinExistence type="predicted"/>
<reference evidence="2 3" key="1">
    <citation type="journal article" date="2018" name="Sci. Rep.">
        <title>Comparative genomics provides insights into the lifestyle and reveals functional heterogeneity of dark septate endophytic fungi.</title>
        <authorList>
            <person name="Knapp D.G."/>
            <person name="Nemeth J.B."/>
            <person name="Barry K."/>
            <person name="Hainaut M."/>
            <person name="Henrissat B."/>
            <person name="Johnson J."/>
            <person name="Kuo A."/>
            <person name="Lim J.H.P."/>
            <person name="Lipzen A."/>
            <person name="Nolan M."/>
            <person name="Ohm R.A."/>
            <person name="Tamas L."/>
            <person name="Grigoriev I.V."/>
            <person name="Spatafora J.W."/>
            <person name="Nagy L.G."/>
            <person name="Kovacs G.M."/>
        </authorList>
    </citation>
    <scope>NUCLEOTIDE SEQUENCE [LARGE SCALE GENOMIC DNA]</scope>
    <source>
        <strain evidence="2 3">DSE2036</strain>
    </source>
</reference>
<dbReference type="Gene3D" id="2.130.10.10">
    <property type="entry name" value="YVTN repeat-like/Quinoprotein amine dehydrogenase"/>
    <property type="match status" value="1"/>
</dbReference>
<evidence type="ECO:0000313" key="2">
    <source>
        <dbReference type="EMBL" id="PVI08351.1"/>
    </source>
</evidence>
<sequence length="493" mass="54440">MSNRSNSSASAMEIFSTPTTSMGGVARTELQQQRRWININFRDQKVISTAISSTGWLVTATATKVRLYDMDHQDHEQKLSSSSEFSIAKREVNERIRAVAISNSLLAVVTHYRLIVYQYDGDVSRVQDSILEEAKIDQNETWIAKSVAIMQVKSRDPRQTDAAWVAVGGEGVNGVKLFQYSNINSWNPEPNFRTILKCSQSTSAVRYVGFSSFIRDNRFIVFGVTSSNRIFCWDVQARMSAIPKTICTWELDSGWRSNTVRQRGEIASVSIFESPSGNPYIFCAVDQKHGSPMLQSFIAPMEKSADQLDGPLSHWKALPENATGRFMHTATVSPNGHFVVTVENGMMRLLTLCGAYGGGLSCLENTLRWQATFKDIAKDVSGVSVYVREVRSFLEVYAVDGRGHVVFARISAPNMRVQDAPAITSPSSPILVELGAEDTAKELSADAVIQRPRSDSGFRSAAQQPANEDSHSSEAGTSVEAGRTMEDEVQFGD</sequence>
<gene>
    <name evidence="2" type="ORF">DM02DRAFT_647719</name>
</gene>
<dbReference type="InterPro" id="IPR015943">
    <property type="entry name" value="WD40/YVTN_repeat-like_dom_sf"/>
</dbReference>
<accession>A0A2V1ECT8</accession>
<name>A0A2V1ECT8_9PLEO</name>
<dbReference type="Proteomes" id="UP000244855">
    <property type="component" value="Unassembled WGS sequence"/>
</dbReference>
<evidence type="ECO:0000313" key="3">
    <source>
        <dbReference type="Proteomes" id="UP000244855"/>
    </source>
</evidence>
<dbReference type="AlphaFoldDB" id="A0A2V1ECT8"/>
<evidence type="ECO:0008006" key="4">
    <source>
        <dbReference type="Google" id="ProtNLM"/>
    </source>
</evidence>
<protein>
    <recommendedName>
        <fullName evidence="4">WD40 repeat-like protein</fullName>
    </recommendedName>
</protein>
<dbReference type="SUPFAM" id="SSF101898">
    <property type="entry name" value="NHL repeat"/>
    <property type="match status" value="1"/>
</dbReference>
<dbReference type="EMBL" id="KZ805300">
    <property type="protein sequence ID" value="PVI08351.1"/>
    <property type="molecule type" value="Genomic_DNA"/>
</dbReference>